<dbReference type="CDD" id="cd01486">
    <property type="entry name" value="Apg7"/>
    <property type="match status" value="1"/>
</dbReference>
<feature type="active site" description="Glycyl thioester intermediate" evidence="6">
    <location>
        <position position="562"/>
    </location>
</feature>
<accession>A0A2Z4EUI1</accession>
<feature type="domain" description="Ubiquitin-like modifier-activating enzyme Atg7 N-terminal" evidence="9">
    <location>
        <begin position="10"/>
        <end position="323"/>
    </location>
</feature>
<dbReference type="InterPro" id="IPR000594">
    <property type="entry name" value="ThiF_NAD_FAD-bd"/>
</dbReference>
<dbReference type="GO" id="GO:0034727">
    <property type="term" value="P:piecemeal microautophagy of the nucleus"/>
    <property type="evidence" value="ECO:0007669"/>
    <property type="project" value="TreeGrafter"/>
</dbReference>
<feature type="domain" description="THIF-type NAD/FAD binding fold" evidence="8">
    <location>
        <begin position="342"/>
        <end position="598"/>
    </location>
</feature>
<evidence type="ECO:0000313" key="10">
    <source>
        <dbReference type="EMBL" id="AWV66640.1"/>
    </source>
</evidence>
<dbReference type="FunFam" id="3.40.50.720:FF:000243">
    <property type="entry name" value="Ubiquitin-like modifier-activating enzyme ATG7"/>
    <property type="match status" value="1"/>
</dbReference>
<dbReference type="InterPro" id="IPR045886">
    <property type="entry name" value="ThiF/MoeB/HesA"/>
</dbReference>
<evidence type="ECO:0000256" key="4">
    <source>
        <dbReference type="ARBA" id="ARBA00022927"/>
    </source>
</evidence>
<dbReference type="Gene3D" id="3.40.140.70">
    <property type="entry name" value="Ubiquitin-like modifier-activating enzyme ATG7 N-terminal domain"/>
    <property type="match status" value="1"/>
</dbReference>
<dbReference type="InterPro" id="IPR006285">
    <property type="entry name" value="Atg7"/>
</dbReference>
<evidence type="ECO:0000259" key="9">
    <source>
        <dbReference type="Pfam" id="PF16420"/>
    </source>
</evidence>
<dbReference type="EMBL" id="MH231833">
    <property type="protein sequence ID" value="AWV66640.1"/>
    <property type="molecule type" value="mRNA"/>
</dbReference>
<dbReference type="GO" id="GO:0000045">
    <property type="term" value="P:autophagosome assembly"/>
    <property type="evidence" value="ECO:0007669"/>
    <property type="project" value="TreeGrafter"/>
</dbReference>
<name>A0A2Z4EUI1_9BILA</name>
<dbReference type="AlphaFoldDB" id="A0A2Z4EUI1"/>
<dbReference type="GO" id="GO:0000422">
    <property type="term" value="P:autophagy of mitochondrion"/>
    <property type="evidence" value="ECO:0007669"/>
    <property type="project" value="TreeGrafter"/>
</dbReference>
<keyword evidence="5 7" id="KW-0072">Autophagy</keyword>
<keyword evidence="3 7" id="KW-0813">Transport</keyword>
<dbReference type="Pfam" id="PF16420">
    <property type="entry name" value="ATG7_N"/>
    <property type="match status" value="1"/>
</dbReference>
<dbReference type="NCBIfam" id="TIGR01381">
    <property type="entry name" value="E1_like_apg7"/>
    <property type="match status" value="1"/>
</dbReference>
<dbReference type="GO" id="GO:0032446">
    <property type="term" value="P:protein modification by small protein conjugation"/>
    <property type="evidence" value="ECO:0007669"/>
    <property type="project" value="TreeGrafter"/>
</dbReference>
<protein>
    <recommendedName>
        <fullName evidence="2 7">Ubiquitin-like modifier-activating enzyme ATG7</fullName>
    </recommendedName>
    <alternativeName>
        <fullName evidence="7">Autophagy-related protein 7</fullName>
    </alternativeName>
</protein>
<evidence type="ECO:0000256" key="5">
    <source>
        <dbReference type="ARBA" id="ARBA00023006"/>
    </source>
</evidence>
<dbReference type="Gene3D" id="3.40.140.100">
    <property type="entry name" value="Ubiquitin-like modifier-activating enzyme ATG7 C-terminal domain"/>
    <property type="match status" value="1"/>
</dbReference>
<keyword evidence="7" id="KW-0963">Cytoplasm</keyword>
<dbReference type="InterPro" id="IPR042523">
    <property type="entry name" value="Atg7_N_2"/>
</dbReference>
<dbReference type="PANTHER" id="PTHR10953:SF3">
    <property type="entry name" value="UBIQUITIN-LIKE MODIFIER-ACTIVATING ENZYME ATG7"/>
    <property type="match status" value="1"/>
</dbReference>
<evidence type="ECO:0000256" key="2">
    <source>
        <dbReference type="ARBA" id="ARBA00017647"/>
    </source>
</evidence>
<comment type="similarity">
    <text evidence="1 7">Belongs to the ATG7 family.</text>
</comment>
<dbReference type="GO" id="GO:0000407">
    <property type="term" value="C:phagophore assembly site"/>
    <property type="evidence" value="ECO:0007669"/>
    <property type="project" value="UniProtKB-SubCell"/>
</dbReference>
<evidence type="ECO:0000259" key="8">
    <source>
        <dbReference type="Pfam" id="PF00899"/>
    </source>
</evidence>
<dbReference type="GO" id="GO:0015031">
    <property type="term" value="P:protein transport"/>
    <property type="evidence" value="ECO:0007669"/>
    <property type="project" value="UniProtKB-UniRule"/>
</dbReference>
<dbReference type="InterPro" id="IPR032197">
    <property type="entry name" value="Atg7_N"/>
</dbReference>
<evidence type="ECO:0000256" key="7">
    <source>
        <dbReference type="RuleBase" id="RU366022"/>
    </source>
</evidence>
<proteinExistence type="evidence at transcript level"/>
<dbReference type="Gene3D" id="3.40.50.720">
    <property type="entry name" value="NAD(P)-binding Rossmann-like Domain"/>
    <property type="match status" value="1"/>
</dbReference>
<evidence type="ECO:0000256" key="1">
    <source>
        <dbReference type="ARBA" id="ARBA00010931"/>
    </source>
</evidence>
<comment type="subunit">
    <text evidence="7">Homodimer.</text>
</comment>
<reference evidence="10" key="2">
    <citation type="submission" date="2018-04" db="EMBL/GenBank/DDBJ databases">
        <authorList>
            <person name="Go L.Y."/>
            <person name="Mitchell J.A."/>
        </authorList>
    </citation>
    <scope>NUCLEOTIDE SEQUENCE</scope>
</reference>
<dbReference type="SUPFAM" id="SSF69572">
    <property type="entry name" value="Activating enzymes of the ubiquitin-like proteins"/>
    <property type="match status" value="1"/>
</dbReference>
<dbReference type="GO" id="GO:0019779">
    <property type="term" value="F:Atg8 activating enzyme activity"/>
    <property type="evidence" value="ECO:0007669"/>
    <property type="project" value="TreeGrafter"/>
</dbReference>
<reference evidence="10" key="1">
    <citation type="journal article" date="2018" name="Aquat. Toxicol.">
        <title>Genome-wide identification of 99 autophagy-related (Atg) genes in the monogonont rotifer Brachionus spp. and transcriptional modulation in response to cadmium.</title>
        <authorList>
            <person name="Kang H.M."/>
            <person name="Lee J.S."/>
            <person name="Kim M.S."/>
            <person name="Lee Y.H."/>
            <person name="Jung J.H."/>
            <person name="Hagiwara A."/>
            <person name="Zhou B."/>
            <person name="Lee J.S."/>
            <person name="Jeong C.B."/>
        </authorList>
    </citation>
    <scope>NUCLEOTIDE SEQUENCE</scope>
</reference>
<keyword evidence="7" id="KW-0833">Ubl conjugation pathway</keyword>
<dbReference type="InterPro" id="IPR035985">
    <property type="entry name" value="Ubiquitin-activating_enz"/>
</dbReference>
<comment type="function">
    <text evidence="7">E1-like activating enzyme involved in the 2 ubiquitin-like systems required for autophagy.</text>
</comment>
<keyword evidence="4 7" id="KW-0653">Protein transport</keyword>
<sequence>MQSENEKDLIKFVPFNSCINPSFWFELNRVKLDDYKLNDDFKDLIGFCSTCSSNNLPPILNFDYSSFKHNVDNMKHGHENVINVEGQIKIFNTINEFNLMDKNKLLDEFGQNIWNDIKSGKILDEPNKLTRFCLIVFANLKNYVFHYWFAFPALTFPLKSYYQLKLTKFLDYFSTEQTGQILENMDRFQLNYRSHQSFFAIDYETLEVLSVKKGIHLNNCNKKVLFGLYDPNSHSNHPGWPLRNYLALLALKCNQNEQETRKFEIVLFRDRYHGGERNSDLSLIMEVEVFSITENEKKINTIGWERNEKSQLHPRMVNMSDSMNTEKLAESAVSLNLKLMKWRIAPDINLDIIKNQKCLLLGSGTLGCNVARCLMAWGVEQITFVDNSKVSYSNPVRQSLFVFQDSIGSNSKENHKSVKAAENLKLIYPGVHAKGVVLSIPMPGHYVGDNIRSKIKNDVKQLEQLIKEHDCIFLLMDTRESRWLPTVIAAAEKKLVINSALGFDSYLVMRHGVKTGDPEKDKLPANFQPAQKILSNHLGCYFCNDIVAPGNSTIDRTLDQQCTVSRPGLSMIASALAVELFANVMQHPLKQNVPSIYSTEKLYDLKESCLGIVPHQIRGYLHSFSMILPTSQAFDKCTACSNEIIDMYRKEGFDFLIKVFNDPNYLEDVTGLKELKAALDQADFDLVSGLSDSDES</sequence>
<evidence type="ECO:0000256" key="6">
    <source>
        <dbReference type="PIRSR" id="PIRSR606285-1"/>
    </source>
</evidence>
<evidence type="ECO:0000256" key="3">
    <source>
        <dbReference type="ARBA" id="ARBA00022448"/>
    </source>
</evidence>
<organism evidence="10">
    <name type="scientific">Brachionus rotundiformis</name>
    <dbReference type="NCBI Taxonomy" id="96890"/>
    <lineage>
        <taxon>Eukaryota</taxon>
        <taxon>Metazoa</taxon>
        <taxon>Spiralia</taxon>
        <taxon>Gnathifera</taxon>
        <taxon>Rotifera</taxon>
        <taxon>Eurotatoria</taxon>
        <taxon>Monogononta</taxon>
        <taxon>Pseudotrocha</taxon>
        <taxon>Ploima</taxon>
        <taxon>Brachionidae</taxon>
        <taxon>Brachionus</taxon>
    </lineage>
</organism>
<comment type="subcellular location">
    <subcellularLocation>
        <location evidence="7">Cytoplasm</location>
    </subcellularLocation>
    <subcellularLocation>
        <location evidence="7">Preautophagosomal structure</location>
    </subcellularLocation>
</comment>
<dbReference type="Pfam" id="PF00899">
    <property type="entry name" value="ThiF"/>
    <property type="match status" value="1"/>
</dbReference>
<dbReference type="FunFam" id="3.40.140.70:FF:000001">
    <property type="entry name" value="Ubiquitin-like modifier-activating enzyme atg7"/>
    <property type="match status" value="1"/>
</dbReference>
<dbReference type="GO" id="GO:0006995">
    <property type="term" value="P:cellular response to nitrogen starvation"/>
    <property type="evidence" value="ECO:0007669"/>
    <property type="project" value="TreeGrafter"/>
</dbReference>
<dbReference type="PANTHER" id="PTHR10953">
    <property type="entry name" value="UBIQUITIN-ACTIVATING ENZYME E1"/>
    <property type="match status" value="1"/>
</dbReference>
<dbReference type="InterPro" id="IPR042522">
    <property type="entry name" value="Atg7_N_1"/>
</dbReference>
<dbReference type="GO" id="GO:0019778">
    <property type="term" value="F:Atg12 activating enzyme activity"/>
    <property type="evidence" value="ECO:0007669"/>
    <property type="project" value="TreeGrafter"/>
</dbReference>